<reference evidence="2" key="1">
    <citation type="submission" date="2021-02" db="EMBL/GenBank/DDBJ databases">
        <authorList>
            <person name="Steward A R."/>
        </authorList>
    </citation>
    <scope>NUCLEOTIDE SEQUENCE</scope>
</reference>
<evidence type="ECO:0000256" key="1">
    <source>
        <dbReference type="SAM" id="Phobius"/>
    </source>
</evidence>
<sequence length="236" mass="27419">MKIKFLKSIPFPSPIYDMPYNTILPLLYTCVMGSRYVVHLATQIVVRPILLIILTYNVLFQTILALHLTLVVCKRKYKDSSSEESIENVLYYQDCKHKRDQPAAVQMRAVEPPTTKKPQECKMCCSMCCGEECQQSSTCNQQKPQMRQPQFTPVKKIEPARATRPRVQNQNPFFARREFGLTKENIKSLISQDTDIRKILKDLVRVTMQKVDLMQLLKAKQTEKPLLKESEYENDL</sequence>
<feature type="transmembrane region" description="Helical" evidence="1">
    <location>
        <begin position="20"/>
        <end position="37"/>
    </location>
</feature>
<proteinExistence type="predicted"/>
<keyword evidence="1" id="KW-0472">Membrane</keyword>
<gene>
    <name evidence="2" type="ORF">PMACD_LOCUS4500</name>
</gene>
<evidence type="ECO:0000313" key="2">
    <source>
        <dbReference type="EMBL" id="CAF4819336.1"/>
    </source>
</evidence>
<accession>A0A821Q806</accession>
<protein>
    <submittedName>
        <fullName evidence="2">Uncharacterized protein</fullName>
    </submittedName>
</protein>
<feature type="transmembrane region" description="Helical" evidence="1">
    <location>
        <begin position="49"/>
        <end position="73"/>
    </location>
</feature>
<organism evidence="2 3">
    <name type="scientific">Pieris macdunnoughi</name>
    <dbReference type="NCBI Taxonomy" id="345717"/>
    <lineage>
        <taxon>Eukaryota</taxon>
        <taxon>Metazoa</taxon>
        <taxon>Ecdysozoa</taxon>
        <taxon>Arthropoda</taxon>
        <taxon>Hexapoda</taxon>
        <taxon>Insecta</taxon>
        <taxon>Pterygota</taxon>
        <taxon>Neoptera</taxon>
        <taxon>Endopterygota</taxon>
        <taxon>Lepidoptera</taxon>
        <taxon>Glossata</taxon>
        <taxon>Ditrysia</taxon>
        <taxon>Papilionoidea</taxon>
        <taxon>Pieridae</taxon>
        <taxon>Pierinae</taxon>
        <taxon>Pieris</taxon>
    </lineage>
</organism>
<dbReference type="EMBL" id="CAJOBZ010000008">
    <property type="protein sequence ID" value="CAF4819336.1"/>
    <property type="molecule type" value="Genomic_DNA"/>
</dbReference>
<name>A0A821Q806_9NEOP</name>
<evidence type="ECO:0000313" key="3">
    <source>
        <dbReference type="Proteomes" id="UP000663880"/>
    </source>
</evidence>
<dbReference type="AlphaFoldDB" id="A0A821Q806"/>
<dbReference type="OrthoDB" id="7487756at2759"/>
<comment type="caution">
    <text evidence="2">The sequence shown here is derived from an EMBL/GenBank/DDBJ whole genome shotgun (WGS) entry which is preliminary data.</text>
</comment>
<dbReference type="Proteomes" id="UP000663880">
    <property type="component" value="Unassembled WGS sequence"/>
</dbReference>
<keyword evidence="1" id="KW-0812">Transmembrane</keyword>
<keyword evidence="3" id="KW-1185">Reference proteome</keyword>
<keyword evidence="1" id="KW-1133">Transmembrane helix</keyword>